<keyword evidence="1" id="KW-1133">Transmembrane helix</keyword>
<dbReference type="RefSeq" id="WP_182577844.1">
    <property type="nucleotide sequence ID" value="NZ_JACIVE010000017.1"/>
</dbReference>
<keyword evidence="1" id="KW-0812">Transmembrane</keyword>
<feature type="transmembrane region" description="Helical" evidence="1">
    <location>
        <begin position="37"/>
        <end position="58"/>
    </location>
</feature>
<proteinExistence type="predicted"/>
<feature type="transmembrane region" description="Helical" evidence="1">
    <location>
        <begin position="7"/>
        <end position="25"/>
    </location>
</feature>
<evidence type="ECO:0000256" key="1">
    <source>
        <dbReference type="SAM" id="Phobius"/>
    </source>
</evidence>
<accession>A0A7W3UFY7</accession>
<evidence type="ECO:0000313" key="3">
    <source>
        <dbReference type="Proteomes" id="UP000534578"/>
    </source>
</evidence>
<gene>
    <name evidence="2" type="ORF">H5R92_01380</name>
</gene>
<name>A0A7W3UFY7_9LACO</name>
<evidence type="ECO:0000313" key="2">
    <source>
        <dbReference type="EMBL" id="MBB1094871.1"/>
    </source>
</evidence>
<dbReference type="Proteomes" id="UP000534578">
    <property type="component" value="Unassembled WGS sequence"/>
</dbReference>
<comment type="caution">
    <text evidence="2">The sequence shown here is derived from an EMBL/GenBank/DDBJ whole genome shotgun (WGS) entry which is preliminary data.</text>
</comment>
<protein>
    <submittedName>
        <fullName evidence="2">Uncharacterized protein</fullName>
    </submittedName>
</protein>
<organism evidence="2 3">
    <name type="scientific">Limosilactobacillus agrestis</name>
    <dbReference type="NCBI Taxonomy" id="2759748"/>
    <lineage>
        <taxon>Bacteria</taxon>
        <taxon>Bacillati</taxon>
        <taxon>Bacillota</taxon>
        <taxon>Bacilli</taxon>
        <taxon>Lactobacillales</taxon>
        <taxon>Lactobacillaceae</taxon>
        <taxon>Limosilactobacillus</taxon>
    </lineage>
</organism>
<dbReference type="EMBL" id="JACIVE010000017">
    <property type="protein sequence ID" value="MBB1094871.1"/>
    <property type="molecule type" value="Genomic_DNA"/>
</dbReference>
<sequence>MDKEEVLVMFTMAIIIGIGVIYTVITDYQSSFKNNFMGIGILCKDLIPLASIVFGYYLGKSK</sequence>
<reference evidence="2 3" key="1">
    <citation type="submission" date="2020-07" db="EMBL/GenBank/DDBJ databases">
        <title>Description of Limosilactobacillus balticus sp. nov., Limosilactobacillus agrestis sp. nov., Limosilactobacillus albertensis sp. nov., Limosilactobacillus rudii sp. nov., Limosilactobacillus fastidiosus sp. nov., five novel Limosilactobacillus species isolated from the vertebrate gastrointestinal tract, and proposal of 6 subspecies of Limosilactobacillus reuteri adapted to the gastrointestinal tract of specific vertebrate hosts.</title>
        <authorList>
            <person name="Li F."/>
            <person name="Cheng C."/>
            <person name="Zheng J."/>
            <person name="Quevedo R.M."/>
            <person name="Li J."/>
            <person name="Roos S."/>
            <person name="Gaenzle M.G."/>
            <person name="Walter J."/>
        </authorList>
    </citation>
    <scope>NUCLEOTIDE SEQUENCE [LARGE SCALE GENOMIC DNA]</scope>
    <source>
        <strain evidence="2 3">BG-MG3-A</strain>
    </source>
</reference>
<dbReference type="AlphaFoldDB" id="A0A7W3UFY7"/>
<keyword evidence="1" id="KW-0472">Membrane</keyword>